<dbReference type="EMBL" id="FXYE01000001">
    <property type="protein sequence ID" value="SMX31801.1"/>
    <property type="molecule type" value="Genomic_DNA"/>
</dbReference>
<dbReference type="AlphaFoldDB" id="A0A238JMD0"/>
<evidence type="ECO:0000313" key="3">
    <source>
        <dbReference type="Proteomes" id="UP000202922"/>
    </source>
</evidence>
<dbReference type="Pfam" id="PF13302">
    <property type="entry name" value="Acetyltransf_3"/>
    <property type="match status" value="1"/>
</dbReference>
<dbReference type="InterPro" id="IPR051908">
    <property type="entry name" value="Ribosomal_N-acetyltransferase"/>
</dbReference>
<protein>
    <submittedName>
        <fullName evidence="2">Ribosomal-protein-L7/L12-serine acetyltransferase</fullName>
    </submittedName>
</protein>
<dbReference type="SUPFAM" id="SSF55729">
    <property type="entry name" value="Acyl-CoA N-acyltransferases (Nat)"/>
    <property type="match status" value="1"/>
</dbReference>
<sequence>MSQDRSLGAPVTDWVPPPRPNEVVLEGQYARLEKLTAGQHAADLHTAYAVDDSLWDYMPDGPFHSSASFHRWAVEAAASSDPYFYAIKDLETGRFAGQASFLRIAPEAGSIEVGYINFSPALQRTRAATEAMYLMMRWAFEAGYRRYEWKCNALNIQSRRAAQRLGFSYEGVFRQATVVKGRNRDTAWFAVIDKEWPALKEAFEAWLAPSNFDADRKQIERLADLTGLVRAANDPAL</sequence>
<dbReference type="OrthoDB" id="5295305at2"/>
<dbReference type="InterPro" id="IPR000182">
    <property type="entry name" value="GNAT_dom"/>
</dbReference>
<dbReference type="Gene3D" id="3.40.630.30">
    <property type="match status" value="1"/>
</dbReference>
<evidence type="ECO:0000259" key="1">
    <source>
        <dbReference type="PROSITE" id="PS51186"/>
    </source>
</evidence>
<feature type="domain" description="N-acetyltransferase" evidence="1">
    <location>
        <begin position="30"/>
        <end position="185"/>
    </location>
</feature>
<dbReference type="PANTHER" id="PTHR43441:SF2">
    <property type="entry name" value="FAMILY ACETYLTRANSFERASE, PUTATIVE (AFU_ORTHOLOGUE AFUA_7G00850)-RELATED"/>
    <property type="match status" value="1"/>
</dbReference>
<evidence type="ECO:0000313" key="2">
    <source>
        <dbReference type="EMBL" id="SMX31801.1"/>
    </source>
</evidence>
<name>A0A238JMD0_9RHOB</name>
<dbReference type="GO" id="GO:1990189">
    <property type="term" value="F:protein N-terminal-serine acetyltransferase activity"/>
    <property type="evidence" value="ECO:0007669"/>
    <property type="project" value="TreeGrafter"/>
</dbReference>
<dbReference type="GO" id="GO:0008999">
    <property type="term" value="F:protein-N-terminal-alanine acetyltransferase activity"/>
    <property type="evidence" value="ECO:0007669"/>
    <property type="project" value="TreeGrafter"/>
</dbReference>
<gene>
    <name evidence="2" type="ORF">COL8621_00610</name>
</gene>
<keyword evidence="2" id="KW-0808">Transferase</keyword>
<reference evidence="3" key="1">
    <citation type="submission" date="2017-05" db="EMBL/GenBank/DDBJ databases">
        <authorList>
            <person name="Rodrigo-Torres L."/>
            <person name="Arahal R. D."/>
            <person name="Lucena T."/>
        </authorList>
    </citation>
    <scope>NUCLEOTIDE SEQUENCE [LARGE SCALE GENOMIC DNA]</scope>
    <source>
        <strain evidence="3">CECT 8621</strain>
    </source>
</reference>
<dbReference type="PROSITE" id="PS51186">
    <property type="entry name" value="GNAT"/>
    <property type="match status" value="1"/>
</dbReference>
<dbReference type="RefSeq" id="WP_093965838.1">
    <property type="nucleotide sequence ID" value="NZ_FXYE01000001.1"/>
</dbReference>
<keyword evidence="3" id="KW-1185">Reference proteome</keyword>
<proteinExistence type="predicted"/>
<dbReference type="InterPro" id="IPR016181">
    <property type="entry name" value="Acyl_CoA_acyltransferase"/>
</dbReference>
<accession>A0A238JMD0</accession>
<dbReference type="Proteomes" id="UP000202922">
    <property type="component" value="Unassembled WGS sequence"/>
</dbReference>
<dbReference type="PANTHER" id="PTHR43441">
    <property type="entry name" value="RIBOSOMAL-PROTEIN-SERINE ACETYLTRANSFERASE"/>
    <property type="match status" value="1"/>
</dbReference>
<dbReference type="FunFam" id="3.40.630.30:FF:000047">
    <property type="entry name" value="Acetyltransferase, GNAT family"/>
    <property type="match status" value="1"/>
</dbReference>
<organism evidence="2 3">
    <name type="scientific">Actibacterium lipolyticum</name>
    <dbReference type="NCBI Taxonomy" id="1524263"/>
    <lineage>
        <taxon>Bacteria</taxon>
        <taxon>Pseudomonadati</taxon>
        <taxon>Pseudomonadota</taxon>
        <taxon>Alphaproteobacteria</taxon>
        <taxon>Rhodobacterales</taxon>
        <taxon>Roseobacteraceae</taxon>
        <taxon>Actibacterium</taxon>
    </lineage>
</organism>